<dbReference type="AlphaFoldDB" id="A0A9J5XBL3"/>
<evidence type="ECO:0000313" key="1">
    <source>
        <dbReference type="EMBL" id="KAG5584999.1"/>
    </source>
</evidence>
<dbReference type="OrthoDB" id="1302764at2759"/>
<dbReference type="Proteomes" id="UP000824120">
    <property type="component" value="Chromosome 9"/>
</dbReference>
<evidence type="ECO:0000313" key="2">
    <source>
        <dbReference type="Proteomes" id="UP000824120"/>
    </source>
</evidence>
<sequence length="97" mass="11178">MASISFLDLKPTFFVKEVLFSLATAVGKPLHLDMATINKTRPSCARVKFVEMEIINEATKESRLEKVKIHYDILPKYCKRCKVHGMMMNHAETYTQN</sequence>
<name>A0A9J5XBL3_SOLCO</name>
<protein>
    <submittedName>
        <fullName evidence="1">Uncharacterized protein</fullName>
    </submittedName>
</protein>
<keyword evidence="2" id="KW-1185">Reference proteome</keyword>
<gene>
    <name evidence="1" type="ORF">H5410_045433</name>
</gene>
<dbReference type="PANTHER" id="PTHR31286:SF79">
    <property type="entry name" value="N-6 ADENINE-SPECIFIC DNA METHYLASE"/>
    <property type="match status" value="1"/>
</dbReference>
<accession>A0A9J5XBL3</accession>
<dbReference type="PANTHER" id="PTHR31286">
    <property type="entry name" value="GLYCINE-RICH CELL WALL STRUCTURAL PROTEIN 1.8-LIKE"/>
    <property type="match status" value="1"/>
</dbReference>
<organism evidence="1 2">
    <name type="scientific">Solanum commersonii</name>
    <name type="common">Commerson's wild potato</name>
    <name type="synonym">Commerson's nightshade</name>
    <dbReference type="NCBI Taxonomy" id="4109"/>
    <lineage>
        <taxon>Eukaryota</taxon>
        <taxon>Viridiplantae</taxon>
        <taxon>Streptophyta</taxon>
        <taxon>Embryophyta</taxon>
        <taxon>Tracheophyta</taxon>
        <taxon>Spermatophyta</taxon>
        <taxon>Magnoliopsida</taxon>
        <taxon>eudicotyledons</taxon>
        <taxon>Gunneridae</taxon>
        <taxon>Pentapetalae</taxon>
        <taxon>asterids</taxon>
        <taxon>lamiids</taxon>
        <taxon>Solanales</taxon>
        <taxon>Solanaceae</taxon>
        <taxon>Solanoideae</taxon>
        <taxon>Solaneae</taxon>
        <taxon>Solanum</taxon>
    </lineage>
</organism>
<reference evidence="1 2" key="1">
    <citation type="submission" date="2020-09" db="EMBL/GenBank/DDBJ databases">
        <title>De no assembly of potato wild relative species, Solanum commersonii.</title>
        <authorList>
            <person name="Cho K."/>
        </authorList>
    </citation>
    <scope>NUCLEOTIDE SEQUENCE [LARGE SCALE GENOMIC DNA]</scope>
    <source>
        <strain evidence="1">LZ3.2</strain>
        <tissue evidence="1">Leaf</tissue>
    </source>
</reference>
<proteinExistence type="predicted"/>
<dbReference type="InterPro" id="IPR040256">
    <property type="entry name" value="At4g02000-like"/>
</dbReference>
<comment type="caution">
    <text evidence="1">The sequence shown here is derived from an EMBL/GenBank/DDBJ whole genome shotgun (WGS) entry which is preliminary data.</text>
</comment>
<dbReference type="EMBL" id="JACXVP010000009">
    <property type="protein sequence ID" value="KAG5584999.1"/>
    <property type="molecule type" value="Genomic_DNA"/>
</dbReference>